<comment type="similarity">
    <text evidence="1">Belongs to the glutaminase family.</text>
</comment>
<name>A0A5E8CKQ4_9ZZZZ</name>
<reference evidence="9" key="1">
    <citation type="submission" date="2019-09" db="EMBL/GenBank/DDBJ databases">
        <authorList>
            <person name="Needham M D."/>
        </authorList>
    </citation>
    <scope>NUCLEOTIDE SEQUENCE</scope>
</reference>
<evidence type="ECO:0000256" key="1">
    <source>
        <dbReference type="ARBA" id="ARBA00011076"/>
    </source>
</evidence>
<dbReference type="InterPro" id="IPR036770">
    <property type="entry name" value="Ankyrin_rpt-contain_sf"/>
</dbReference>
<dbReference type="Gene3D" id="1.25.40.20">
    <property type="entry name" value="Ankyrin repeat-containing domain"/>
    <property type="match status" value="1"/>
</dbReference>
<comment type="catalytic activity">
    <reaction evidence="7">
        <text>L-glutamine + H2O = L-glutamate + NH4(+)</text>
        <dbReference type="Rhea" id="RHEA:15889"/>
        <dbReference type="ChEBI" id="CHEBI:15377"/>
        <dbReference type="ChEBI" id="CHEBI:28938"/>
        <dbReference type="ChEBI" id="CHEBI:29985"/>
        <dbReference type="ChEBI" id="CHEBI:58359"/>
        <dbReference type="EC" id="3.5.1.2"/>
    </reaction>
</comment>
<dbReference type="InterPro" id="IPR015868">
    <property type="entry name" value="Glutaminase"/>
</dbReference>
<dbReference type="InterPro" id="IPR013087">
    <property type="entry name" value="Znf_C2H2_type"/>
</dbReference>
<dbReference type="NCBIfam" id="TIGR03814">
    <property type="entry name" value="Gln_ase"/>
    <property type="match status" value="1"/>
</dbReference>
<evidence type="ECO:0000259" key="8">
    <source>
        <dbReference type="PROSITE" id="PS00028"/>
    </source>
</evidence>
<comment type="subunit">
    <text evidence="2">Homotetramer.</text>
</comment>
<dbReference type="InterPro" id="IPR041541">
    <property type="entry name" value="Glutaminase_EF-hand"/>
</dbReference>
<dbReference type="EC" id="3.5.1.2" evidence="3"/>
<evidence type="ECO:0000256" key="3">
    <source>
        <dbReference type="ARBA" id="ARBA00012918"/>
    </source>
</evidence>
<feature type="domain" description="C2H2-type" evidence="8">
    <location>
        <begin position="154"/>
        <end position="177"/>
    </location>
</feature>
<keyword evidence="4" id="KW-0677">Repeat</keyword>
<dbReference type="Pfam" id="PF17959">
    <property type="entry name" value="EF-hand_14"/>
    <property type="match status" value="1"/>
</dbReference>
<dbReference type="GO" id="GO:0006543">
    <property type="term" value="P:L-glutamine catabolic process"/>
    <property type="evidence" value="ECO:0007669"/>
    <property type="project" value="TreeGrafter"/>
</dbReference>
<evidence type="ECO:0000256" key="6">
    <source>
        <dbReference type="ARBA" id="ARBA00023043"/>
    </source>
</evidence>
<evidence type="ECO:0000256" key="4">
    <source>
        <dbReference type="ARBA" id="ARBA00022737"/>
    </source>
</evidence>
<dbReference type="HAMAP" id="MF_00313">
    <property type="entry name" value="Glutaminase"/>
    <property type="match status" value="1"/>
</dbReference>
<evidence type="ECO:0000313" key="9">
    <source>
        <dbReference type="EMBL" id="VVU95304.1"/>
    </source>
</evidence>
<dbReference type="Pfam" id="PF04960">
    <property type="entry name" value="Glutaminase"/>
    <property type="match status" value="1"/>
</dbReference>
<dbReference type="EMBL" id="CABVLZ010000004">
    <property type="protein sequence ID" value="VVU95304.1"/>
    <property type="molecule type" value="Genomic_DNA"/>
</dbReference>
<dbReference type="SMART" id="SM00248">
    <property type="entry name" value="ANK"/>
    <property type="match status" value="2"/>
</dbReference>
<evidence type="ECO:0000256" key="2">
    <source>
        <dbReference type="ARBA" id="ARBA00011881"/>
    </source>
</evidence>
<dbReference type="PANTHER" id="PTHR12544:SF29">
    <property type="entry name" value="GLUTAMINASE"/>
    <property type="match status" value="1"/>
</dbReference>
<dbReference type="PROSITE" id="PS00028">
    <property type="entry name" value="ZINC_FINGER_C2H2_1"/>
    <property type="match status" value="1"/>
</dbReference>
<dbReference type="InterPro" id="IPR002110">
    <property type="entry name" value="Ankyrin_rpt"/>
</dbReference>
<dbReference type="PROSITE" id="PS50088">
    <property type="entry name" value="ANK_REPEAT"/>
    <property type="match status" value="1"/>
</dbReference>
<dbReference type="GO" id="GO:0004359">
    <property type="term" value="F:glutaminase activity"/>
    <property type="evidence" value="ECO:0007669"/>
    <property type="project" value="UniProtKB-EC"/>
</dbReference>
<keyword evidence="6" id="KW-0040">ANK repeat</keyword>
<dbReference type="SUPFAM" id="SSF48403">
    <property type="entry name" value="Ankyrin repeat"/>
    <property type="match status" value="1"/>
</dbReference>
<dbReference type="AlphaFoldDB" id="A0A5E8CKQ4"/>
<keyword evidence="5" id="KW-0378">Hydrolase</keyword>
<organism evidence="9">
    <name type="scientific">seawater metagenome</name>
    <dbReference type="NCBI Taxonomy" id="1561972"/>
    <lineage>
        <taxon>unclassified sequences</taxon>
        <taxon>metagenomes</taxon>
        <taxon>ecological metagenomes</taxon>
    </lineage>
</organism>
<dbReference type="PROSITE" id="PS50297">
    <property type="entry name" value="ANK_REP_REGION"/>
    <property type="match status" value="1"/>
</dbReference>
<dbReference type="GO" id="GO:0006537">
    <property type="term" value="P:glutamate biosynthetic process"/>
    <property type="evidence" value="ECO:0007669"/>
    <property type="project" value="TreeGrafter"/>
</dbReference>
<dbReference type="InterPro" id="IPR012338">
    <property type="entry name" value="Beta-lactam/transpept-like"/>
</dbReference>
<evidence type="ECO:0000256" key="5">
    <source>
        <dbReference type="ARBA" id="ARBA00022801"/>
    </source>
</evidence>
<dbReference type="Pfam" id="PF12796">
    <property type="entry name" value="Ank_2"/>
    <property type="match status" value="1"/>
</dbReference>
<sequence>MEDNLFIQGSPTNSDIDLLFDSINLNNENRMEKEEILKLIETSGIQKNDSRLALFFKNLNKIKQAITKKEFKSLISCNQLLLNKIIKGDLCIPNWSNFTQDLEHIFESVKDNSVGNLASYIPQLAKVDENLFSVCVTSVDGQQYSIGDNDHHFCIQSCSKPISYCIAVQEHGEKIVHNHIGREPSGKNFNELCLNENMLPHNPLINSGSIMAVSLIKYRQSASVRFDHIIEYWRRLAGGSKINFNNSVYLSERASADRNFCLGYMMQENKSFSKGKDQHYEREWDEGDLQRNLELYFQCCSIEVNCQQASVIAASLANGGICPTSDDKVFSSENVKNVLSLMSSCGMYDYSGEWAYTIGIPAKSGVSGIIMGVIPNVMGIAVYSPKLDELGNSVRGINFFKKLVGMYSFHTYDSILIESKKIITKNNEYHQEFNTYLLLNSASKGDIAGIQRLISKGVDINSEDYDKRTALHLAASEGKESVIRFLLSKNCNILTKDRWGNTAYDDAIENNHQNIIALLSNS</sequence>
<protein>
    <recommendedName>
        <fullName evidence="3">glutaminase</fullName>
        <ecNumber evidence="3">3.5.1.2</ecNumber>
    </recommendedName>
</protein>
<accession>A0A5E8CKQ4</accession>
<dbReference type="SUPFAM" id="SSF56601">
    <property type="entry name" value="beta-lactamase/transpeptidase-like"/>
    <property type="match status" value="1"/>
</dbReference>
<gene>
    <name evidence="9" type="ORF">CPAV1605_1055</name>
</gene>
<evidence type="ECO:0000256" key="7">
    <source>
        <dbReference type="ARBA" id="ARBA00049534"/>
    </source>
</evidence>
<dbReference type="FunFam" id="3.40.710.10:FF:000005">
    <property type="entry name" value="Glutaminase"/>
    <property type="match status" value="1"/>
</dbReference>
<dbReference type="PANTHER" id="PTHR12544">
    <property type="entry name" value="GLUTAMINASE"/>
    <property type="match status" value="1"/>
</dbReference>
<dbReference type="Gene3D" id="3.40.710.10">
    <property type="entry name" value="DD-peptidase/beta-lactamase superfamily"/>
    <property type="match status" value="1"/>
</dbReference>
<proteinExistence type="inferred from homology"/>
<dbReference type="Gene3D" id="1.10.238.210">
    <property type="match status" value="1"/>
</dbReference>